<dbReference type="Pfam" id="PF07433">
    <property type="entry name" value="DUF1513"/>
    <property type="match status" value="1"/>
</dbReference>
<protein>
    <recommendedName>
        <fullName evidence="3">DUF1513 domain-containing protein</fullName>
    </recommendedName>
</protein>
<sequence length="362" mass="40262">MLQSRRKFCQQMLTIGATLSASTLMTGCFYSGSKVFANAFTLSSGEHYVGWFNGTGQLLGKVRVPQRAHDLKFISGKHVLLAFARRPGNYFYVIDINLEKVVQRVKTTDGQHLYGHGAISRDGNWLYTTENRFDGSLEPKEGVISVRSTRNWSVEATYLSGGVGPHQLLSLSDPNLLVIANGGIHTHPSLPRTKLNTETMKPNISYLDVNKGTINDSVTPPHHQLSMRHLCVDQRDNVYIGCQFQGPEYQINPLIFKHYIKGSLQPFYAENSSWSEFAQYTASLAISDDNKMLAVTSPKGGIVSYWDTKSLKLIETLKLKDCAAIAPSGNEFIVSTGRGEIAIKNNAMVRNSEIKWDNHMAV</sequence>
<reference evidence="1 2" key="1">
    <citation type="submission" date="2013-07" db="EMBL/GenBank/DDBJ databases">
        <title>Comparative Genomic and Metabolomic Analysis of Twelve Strains of Pseudoalteromonas luteoviolacea.</title>
        <authorList>
            <person name="Vynne N.G."/>
            <person name="Mansson M."/>
            <person name="Gram L."/>
        </authorList>
    </citation>
    <scope>NUCLEOTIDE SEQUENCE [LARGE SCALE GENOMIC DNA]</scope>
    <source>
        <strain evidence="1 2">S4060-1</strain>
    </source>
</reference>
<organism evidence="1 2">
    <name type="scientific">Pseudoalteromonas luteoviolacea S4060-1</name>
    <dbReference type="NCBI Taxonomy" id="1365257"/>
    <lineage>
        <taxon>Bacteria</taxon>
        <taxon>Pseudomonadati</taxon>
        <taxon>Pseudomonadota</taxon>
        <taxon>Gammaproteobacteria</taxon>
        <taxon>Alteromonadales</taxon>
        <taxon>Pseudoalteromonadaceae</taxon>
        <taxon>Pseudoalteromonas</taxon>
    </lineage>
</organism>
<name>A0A167K5P2_9GAMM</name>
<evidence type="ECO:0000313" key="2">
    <source>
        <dbReference type="Proteomes" id="UP000076661"/>
    </source>
</evidence>
<dbReference type="PROSITE" id="PS51257">
    <property type="entry name" value="PROKAR_LIPOPROTEIN"/>
    <property type="match status" value="1"/>
</dbReference>
<dbReference type="Proteomes" id="UP000076661">
    <property type="component" value="Unassembled WGS sequence"/>
</dbReference>
<dbReference type="InterPro" id="IPR015943">
    <property type="entry name" value="WD40/YVTN_repeat-like_dom_sf"/>
</dbReference>
<dbReference type="EMBL" id="AUXX01000042">
    <property type="protein sequence ID" value="KZN62169.1"/>
    <property type="molecule type" value="Genomic_DNA"/>
</dbReference>
<dbReference type="PIRSF" id="PIRSF028101">
    <property type="entry name" value="UCP028101"/>
    <property type="match status" value="1"/>
</dbReference>
<evidence type="ECO:0008006" key="3">
    <source>
        <dbReference type="Google" id="ProtNLM"/>
    </source>
</evidence>
<evidence type="ECO:0000313" key="1">
    <source>
        <dbReference type="EMBL" id="KZN62169.1"/>
    </source>
</evidence>
<dbReference type="InterPro" id="IPR008311">
    <property type="entry name" value="UCP028101"/>
</dbReference>
<gene>
    <name evidence="1" type="ORF">N478_25495</name>
</gene>
<dbReference type="InterPro" id="IPR011044">
    <property type="entry name" value="Quino_amine_DH_bsu"/>
</dbReference>
<proteinExistence type="predicted"/>
<dbReference type="AlphaFoldDB" id="A0A167K5P2"/>
<dbReference type="PATRIC" id="fig|1365257.3.peg.4016"/>
<dbReference type="Gene3D" id="2.130.10.10">
    <property type="entry name" value="YVTN repeat-like/Quinoprotein amine dehydrogenase"/>
    <property type="match status" value="1"/>
</dbReference>
<comment type="caution">
    <text evidence="1">The sequence shown here is derived from an EMBL/GenBank/DDBJ whole genome shotgun (WGS) entry which is preliminary data.</text>
</comment>
<dbReference type="SUPFAM" id="SSF50969">
    <property type="entry name" value="YVTN repeat-like/Quinoprotein amine dehydrogenase"/>
    <property type="match status" value="1"/>
</dbReference>
<accession>A0A167K5P2</accession>
<dbReference type="RefSeq" id="WP_063382332.1">
    <property type="nucleotide sequence ID" value="NZ_AUXX01000042.1"/>
</dbReference>